<reference evidence="3 4" key="1">
    <citation type="journal article" date="2016" name="Nat. Commun.">
        <title>Thousands of microbial genomes shed light on interconnected biogeochemical processes in an aquifer system.</title>
        <authorList>
            <person name="Anantharaman K."/>
            <person name="Brown C.T."/>
            <person name="Hug L.A."/>
            <person name="Sharon I."/>
            <person name="Castelle C.J."/>
            <person name="Probst A.J."/>
            <person name="Thomas B.C."/>
            <person name="Singh A."/>
            <person name="Wilkins M.J."/>
            <person name="Karaoz U."/>
            <person name="Brodie E.L."/>
            <person name="Williams K.H."/>
            <person name="Hubbard S.S."/>
            <person name="Banfield J.F."/>
        </authorList>
    </citation>
    <scope>NUCLEOTIDE SEQUENCE [LARGE SCALE GENOMIC DNA]</scope>
</reference>
<dbReference type="SUPFAM" id="SSF53756">
    <property type="entry name" value="UDP-Glycosyltransferase/glycogen phosphorylase"/>
    <property type="match status" value="1"/>
</dbReference>
<feature type="domain" description="Glycosyl transferase family 1" evidence="2">
    <location>
        <begin position="164"/>
        <end position="306"/>
    </location>
</feature>
<evidence type="ECO:0000313" key="4">
    <source>
        <dbReference type="Proteomes" id="UP000178797"/>
    </source>
</evidence>
<dbReference type="Proteomes" id="UP000178797">
    <property type="component" value="Unassembled WGS sequence"/>
</dbReference>
<sequence length="335" mass="38224">MKLAILTRCQESFSLRIYRENIMRELTMLGIEVLPFTEDDPVPKTCDIVWEPGLAGSRSPHPVLENTQQPIVATVHGAGPFMMKRHEIYPNLFSALRGKIHEHRTLAAWRWFRIKVSAIITVSEYASHEISSIFDLPLNIIYSIHHGIDHDTFHINGERMTIHRNYLLHVSQYQIIKNVERIFAAYTQLPAENRPELVTIIPRYKKRALIRGLRIITVSLSQGEIAKWYRGAMGFVFPSLRESFGMPILEAMACGCPVITSKVSACPEVAGNAALLVDPRSVVDIANAMKRLMEDKTLRDSLQQKGLLRAQQFNWKKSAEEHLEVFKNTVRTVRA</sequence>
<dbReference type="EMBL" id="MGDE01000053">
    <property type="protein sequence ID" value="OGL47191.1"/>
    <property type="molecule type" value="Genomic_DNA"/>
</dbReference>
<comment type="caution">
    <text evidence="3">The sequence shown here is derived from an EMBL/GenBank/DDBJ whole genome shotgun (WGS) entry which is preliminary data.</text>
</comment>
<dbReference type="PANTHER" id="PTHR46401">
    <property type="entry name" value="GLYCOSYLTRANSFERASE WBBK-RELATED"/>
    <property type="match status" value="1"/>
</dbReference>
<evidence type="ECO:0000313" key="3">
    <source>
        <dbReference type="EMBL" id="OGL47191.1"/>
    </source>
</evidence>
<dbReference type="PANTHER" id="PTHR46401:SF2">
    <property type="entry name" value="GLYCOSYLTRANSFERASE WBBK-RELATED"/>
    <property type="match status" value="1"/>
</dbReference>
<dbReference type="CDD" id="cd03809">
    <property type="entry name" value="GT4_MtfB-like"/>
    <property type="match status" value="1"/>
</dbReference>
<protein>
    <recommendedName>
        <fullName evidence="2">Glycosyl transferase family 1 domain-containing protein</fullName>
    </recommendedName>
</protein>
<keyword evidence="1" id="KW-0808">Transferase</keyword>
<dbReference type="GO" id="GO:0016757">
    <property type="term" value="F:glycosyltransferase activity"/>
    <property type="evidence" value="ECO:0007669"/>
    <property type="project" value="InterPro"/>
</dbReference>
<proteinExistence type="predicted"/>
<name>A0A1F7S0F7_9BACT</name>
<dbReference type="Pfam" id="PF00534">
    <property type="entry name" value="Glycos_transf_1"/>
    <property type="match status" value="1"/>
</dbReference>
<dbReference type="GO" id="GO:0009103">
    <property type="term" value="P:lipopolysaccharide biosynthetic process"/>
    <property type="evidence" value="ECO:0007669"/>
    <property type="project" value="TreeGrafter"/>
</dbReference>
<evidence type="ECO:0000256" key="1">
    <source>
        <dbReference type="ARBA" id="ARBA00022679"/>
    </source>
</evidence>
<dbReference type="Gene3D" id="3.40.50.2000">
    <property type="entry name" value="Glycogen Phosphorylase B"/>
    <property type="match status" value="2"/>
</dbReference>
<gene>
    <name evidence="3" type="ORF">A2W05_04515</name>
</gene>
<evidence type="ECO:0000259" key="2">
    <source>
        <dbReference type="Pfam" id="PF00534"/>
    </source>
</evidence>
<accession>A0A1F7S0F7</accession>
<organism evidence="3 4">
    <name type="scientific">Candidatus Schekmanbacteria bacterium RBG_16_38_10</name>
    <dbReference type="NCBI Taxonomy" id="1817879"/>
    <lineage>
        <taxon>Bacteria</taxon>
        <taxon>Candidatus Schekmaniibacteriota</taxon>
    </lineage>
</organism>
<dbReference type="InterPro" id="IPR001296">
    <property type="entry name" value="Glyco_trans_1"/>
</dbReference>
<dbReference type="AlphaFoldDB" id="A0A1F7S0F7"/>